<keyword evidence="6" id="KW-0769">Symport</keyword>
<feature type="transmembrane region" description="Helical" evidence="14">
    <location>
        <begin position="190"/>
        <end position="208"/>
    </location>
</feature>
<accession>A0A2K9E2E3</accession>
<feature type="transmembrane region" description="Helical" evidence="14">
    <location>
        <begin position="44"/>
        <end position="63"/>
    </location>
</feature>
<feature type="transmembrane region" description="Helical" evidence="14">
    <location>
        <begin position="377"/>
        <end position="396"/>
    </location>
</feature>
<feature type="transmembrane region" description="Helical" evidence="14">
    <location>
        <begin position="459"/>
        <end position="481"/>
    </location>
</feature>
<dbReference type="InterPro" id="IPR050277">
    <property type="entry name" value="Sodium:Solute_Symporter"/>
</dbReference>
<dbReference type="Proteomes" id="UP000239720">
    <property type="component" value="Unassembled WGS sequence"/>
</dbReference>
<evidence type="ECO:0000313" key="15">
    <source>
        <dbReference type="EMBL" id="AUG57912.1"/>
    </source>
</evidence>
<dbReference type="Gene3D" id="1.20.1730.10">
    <property type="entry name" value="Sodium/glucose cotransporter"/>
    <property type="match status" value="1"/>
</dbReference>
<keyword evidence="7 14" id="KW-1133">Transmembrane helix</keyword>
<comment type="catalytic activity">
    <reaction evidence="12">
        <text>L-proline(in) + Na(+)(in) = L-proline(out) + Na(+)(out)</text>
        <dbReference type="Rhea" id="RHEA:28967"/>
        <dbReference type="ChEBI" id="CHEBI:29101"/>
        <dbReference type="ChEBI" id="CHEBI:60039"/>
    </reaction>
</comment>
<feature type="transmembrane region" description="Helical" evidence="14">
    <location>
        <begin position="6"/>
        <end position="23"/>
    </location>
</feature>
<reference evidence="15 17" key="1">
    <citation type="submission" date="2017-12" db="EMBL/GenBank/DDBJ databases">
        <title>Complete genome sequence of Herbivorax saccincola GGR1, a novel Cellulosome-producing hydrolytic bacterium in a thermophilic biogas plant, established by Illumina and Nanopore MinION sequencing.</title>
        <authorList>
            <person name="Pechtl A."/>
            <person name="Ruckert C."/>
            <person name="Koeck D.E."/>
            <person name="Maus I."/>
            <person name="Winkler A."/>
            <person name="Kalinowski J."/>
            <person name="Puhler A."/>
            <person name="Schwarz W.W."/>
            <person name="Zverlov V.V."/>
            <person name="Schluter A."/>
            <person name="Liebl W."/>
        </authorList>
    </citation>
    <scope>NUCLEOTIDE SEQUENCE [LARGE SCALE GENOMIC DNA]</scope>
    <source>
        <strain evidence="15">GGR1</strain>
        <strain evidence="17">SR1</strain>
    </source>
</reference>
<dbReference type="Proteomes" id="UP000233534">
    <property type="component" value="Chromosome"/>
</dbReference>
<evidence type="ECO:0000313" key="16">
    <source>
        <dbReference type="EMBL" id="PQQ67808.1"/>
    </source>
</evidence>
<evidence type="ECO:0000256" key="7">
    <source>
        <dbReference type="ARBA" id="ARBA00022989"/>
    </source>
</evidence>
<sequence>MDLVIKLIFLGLFAAIMIGTGIYSRRKVKNVQDFLFGGRKMGPWISAFSYGTAYFSAVIFIGYAGRIGWQHGISATWIGIANAVVGSLLAWLVLAKRTRKMTHELKASTMPEFFEKRYDSRAIKIVTSIIIFFFLVPYSASVYQGLSYLFTTTIGEPLGISFNMCMLAMAVLTGIYLLLGGYVATAINDFIQGIIMIIGLLMMVFFVVNHPNVGGLGEGLSKLAAIPEVGDGLTKVFGPNPVNLISLIVLTSVGTWGLPQMVHKFYAIRDEDAIKKGTIVSTVFAFLIAGGAYFVGVFGRLFVDSSEIMVNGRLNLDNVVPIMLERALPSYLMGIIIVLVLSASMSTLAALVLVSSSSISLDLIKGTLFKNMEDKKVMIIMRLLCAVFVALSYIVATTPSAILTLMSFSWGTVAGSFLAPFLYGLYWKGTTKAGAWAGIITGFSVSVGGAIVLKMNAAYAPTIGGIAMLASLIAVPVVSLITRKFSKEHIESIFKYKEVEQRLDIGA</sequence>
<dbReference type="InterPro" id="IPR001734">
    <property type="entry name" value="Na/solute_symporter"/>
</dbReference>
<dbReference type="AlphaFoldDB" id="A0A2K9E2E3"/>
<evidence type="ECO:0000256" key="10">
    <source>
        <dbReference type="ARBA" id="ARBA00023136"/>
    </source>
</evidence>
<evidence type="ECO:0000256" key="14">
    <source>
        <dbReference type="SAM" id="Phobius"/>
    </source>
</evidence>
<dbReference type="InterPro" id="IPR038377">
    <property type="entry name" value="Na/Glc_symporter_sf"/>
</dbReference>
<organism evidence="15 17">
    <name type="scientific">Acetivibrio saccincola</name>
    <dbReference type="NCBI Taxonomy" id="1677857"/>
    <lineage>
        <taxon>Bacteria</taxon>
        <taxon>Bacillati</taxon>
        <taxon>Bacillota</taxon>
        <taxon>Clostridia</taxon>
        <taxon>Eubacteriales</taxon>
        <taxon>Oscillospiraceae</taxon>
        <taxon>Acetivibrio</taxon>
    </lineage>
</organism>
<keyword evidence="17" id="KW-1185">Reference proteome</keyword>
<proteinExistence type="inferred from homology"/>
<dbReference type="PROSITE" id="PS50283">
    <property type="entry name" value="NA_SOLUT_SYMP_3"/>
    <property type="match status" value="1"/>
</dbReference>
<dbReference type="PANTHER" id="PTHR48086:SF3">
    <property type="entry name" value="SODIUM_PROLINE SYMPORTER"/>
    <property type="match status" value="1"/>
</dbReference>
<feature type="transmembrane region" description="Helical" evidence="14">
    <location>
        <begin position="75"/>
        <end position="94"/>
    </location>
</feature>
<keyword evidence="10 14" id="KW-0472">Membrane</keyword>
<dbReference type="GO" id="GO:0015293">
    <property type="term" value="F:symporter activity"/>
    <property type="evidence" value="ECO:0007669"/>
    <property type="project" value="UniProtKB-KW"/>
</dbReference>
<evidence type="ECO:0000256" key="11">
    <source>
        <dbReference type="ARBA" id="ARBA00023201"/>
    </source>
</evidence>
<dbReference type="KEGG" id="hsc:HVS_10075"/>
<keyword evidence="8" id="KW-0915">Sodium</keyword>
<feature type="transmembrane region" description="Helical" evidence="14">
    <location>
        <begin position="331"/>
        <end position="356"/>
    </location>
</feature>
<dbReference type="EMBL" id="NEMB01000003">
    <property type="protein sequence ID" value="PQQ67808.1"/>
    <property type="molecule type" value="Genomic_DNA"/>
</dbReference>
<comment type="subcellular location">
    <subcellularLocation>
        <location evidence="1">Cell membrane</location>
        <topology evidence="1">Multi-pass membrane protein</topology>
    </subcellularLocation>
</comment>
<feature type="transmembrane region" description="Helical" evidence="14">
    <location>
        <begin position="122"/>
        <end position="140"/>
    </location>
</feature>
<evidence type="ECO:0000256" key="2">
    <source>
        <dbReference type="ARBA" id="ARBA00006434"/>
    </source>
</evidence>
<dbReference type="PANTHER" id="PTHR48086">
    <property type="entry name" value="SODIUM/PROLINE SYMPORTER-RELATED"/>
    <property type="match status" value="1"/>
</dbReference>
<dbReference type="CDD" id="cd10322">
    <property type="entry name" value="SLC5sbd"/>
    <property type="match status" value="1"/>
</dbReference>
<feature type="transmembrane region" description="Helical" evidence="14">
    <location>
        <begin position="160"/>
        <end position="183"/>
    </location>
</feature>
<feature type="transmembrane region" description="Helical" evidence="14">
    <location>
        <begin position="241"/>
        <end position="258"/>
    </location>
</feature>
<evidence type="ECO:0000256" key="13">
    <source>
        <dbReference type="RuleBase" id="RU362091"/>
    </source>
</evidence>
<feature type="transmembrane region" description="Helical" evidence="14">
    <location>
        <begin position="402"/>
        <end position="426"/>
    </location>
</feature>
<dbReference type="RefSeq" id="WP_101301839.1">
    <property type="nucleotide sequence ID" value="NZ_CP025197.1"/>
</dbReference>
<gene>
    <name evidence="15" type="primary">putP</name>
    <name evidence="16" type="ORF">B9R14_14310</name>
    <name evidence="15" type="ORF">HVS_10075</name>
</gene>
<feature type="transmembrane region" description="Helical" evidence="14">
    <location>
        <begin position="433"/>
        <end position="453"/>
    </location>
</feature>
<evidence type="ECO:0000256" key="3">
    <source>
        <dbReference type="ARBA" id="ARBA00022448"/>
    </source>
</evidence>
<keyword evidence="11" id="KW-0739">Sodium transport</keyword>
<dbReference type="EMBL" id="CP025197">
    <property type="protein sequence ID" value="AUG57912.1"/>
    <property type="molecule type" value="Genomic_DNA"/>
</dbReference>
<evidence type="ECO:0000256" key="6">
    <source>
        <dbReference type="ARBA" id="ARBA00022847"/>
    </source>
</evidence>
<keyword evidence="3" id="KW-0813">Transport</keyword>
<keyword evidence="5 14" id="KW-0812">Transmembrane</keyword>
<dbReference type="OrthoDB" id="9810181at2"/>
<evidence type="ECO:0000256" key="8">
    <source>
        <dbReference type="ARBA" id="ARBA00023053"/>
    </source>
</evidence>
<dbReference type="GO" id="GO:0005886">
    <property type="term" value="C:plasma membrane"/>
    <property type="evidence" value="ECO:0007669"/>
    <property type="project" value="UniProtKB-SubCell"/>
</dbReference>
<comment type="similarity">
    <text evidence="2 13">Belongs to the sodium:solute symporter (SSF) (TC 2.A.21) family.</text>
</comment>
<dbReference type="Pfam" id="PF00474">
    <property type="entry name" value="SSF"/>
    <property type="match status" value="1"/>
</dbReference>
<name>A0A2K9E2E3_9FIRM</name>
<evidence type="ECO:0000256" key="5">
    <source>
        <dbReference type="ARBA" id="ARBA00022692"/>
    </source>
</evidence>
<evidence type="ECO:0000256" key="4">
    <source>
        <dbReference type="ARBA" id="ARBA00022475"/>
    </source>
</evidence>
<evidence type="ECO:0000256" key="9">
    <source>
        <dbReference type="ARBA" id="ARBA00023065"/>
    </source>
</evidence>
<evidence type="ECO:0000256" key="1">
    <source>
        <dbReference type="ARBA" id="ARBA00004651"/>
    </source>
</evidence>
<evidence type="ECO:0000256" key="12">
    <source>
        <dbReference type="ARBA" id="ARBA00033708"/>
    </source>
</evidence>
<evidence type="ECO:0000313" key="18">
    <source>
        <dbReference type="Proteomes" id="UP000239720"/>
    </source>
</evidence>
<keyword evidence="9" id="KW-0406">Ion transport</keyword>
<evidence type="ECO:0000313" key="17">
    <source>
        <dbReference type="Proteomes" id="UP000233534"/>
    </source>
</evidence>
<keyword evidence="4" id="KW-1003">Cell membrane</keyword>
<reference evidence="16 18" key="2">
    <citation type="journal article" date="2018" name="Syst. Appl. Microbiol.">
        <title>Characterization and high-quality draft genome sequence of Herbivorax saccincola A7, an anaerobic, alkaliphilic, thermophilic, cellulolytic, and xylanolytic bacterium.</title>
        <authorList>
            <person name="Aikawa S."/>
            <person name="Baramee S."/>
            <person name="Sermsathanaswadi J."/>
            <person name="Thianheng P."/>
            <person name="Tachaapaikoon C."/>
            <person name="Shikata A."/>
            <person name="Waeonukul R."/>
            <person name="Pason P."/>
            <person name="Ratanakhanokchai K."/>
            <person name="Kosugi A."/>
        </authorList>
    </citation>
    <scope>NUCLEOTIDE SEQUENCE [LARGE SCALE GENOMIC DNA]</scope>
    <source>
        <strain evidence="16 18">A7</strain>
    </source>
</reference>
<dbReference type="GO" id="GO:0006814">
    <property type="term" value="P:sodium ion transport"/>
    <property type="evidence" value="ECO:0007669"/>
    <property type="project" value="UniProtKB-KW"/>
</dbReference>
<feature type="transmembrane region" description="Helical" evidence="14">
    <location>
        <begin position="279"/>
        <end position="303"/>
    </location>
</feature>
<protein>
    <submittedName>
        <fullName evidence="15">Sodium/proline symporter</fullName>
    </submittedName>
    <submittedName>
        <fullName evidence="16">Sodium:solute symporter</fullName>
    </submittedName>
</protein>